<evidence type="ECO:0000313" key="5">
    <source>
        <dbReference type="Proteomes" id="UP001190926"/>
    </source>
</evidence>
<dbReference type="GO" id="GO:0016746">
    <property type="term" value="F:acyltransferase activity"/>
    <property type="evidence" value="ECO:0007669"/>
    <property type="project" value="UniProtKB-KW"/>
</dbReference>
<name>A0AAD4IQT8_PERFH</name>
<gene>
    <name evidence="4" type="ORF">C2S53_005456</name>
</gene>
<dbReference type="Proteomes" id="UP001190926">
    <property type="component" value="Unassembled WGS sequence"/>
</dbReference>
<dbReference type="AlphaFoldDB" id="A0AAD4IQT8"/>
<keyword evidence="5" id="KW-1185">Reference proteome</keyword>
<keyword evidence="2" id="KW-0808">Transferase</keyword>
<dbReference type="SUPFAM" id="SSF52777">
    <property type="entry name" value="CoA-dependent acyltransferases"/>
    <property type="match status" value="1"/>
</dbReference>
<accession>A0AAD4IQT8</accession>
<dbReference type="EMBL" id="SDAM02006474">
    <property type="protein sequence ID" value="KAH6819839.1"/>
    <property type="molecule type" value="Genomic_DNA"/>
</dbReference>
<dbReference type="InterPro" id="IPR050898">
    <property type="entry name" value="Plant_acyltransferase"/>
</dbReference>
<evidence type="ECO:0000313" key="4">
    <source>
        <dbReference type="EMBL" id="KAH6819839.1"/>
    </source>
</evidence>
<evidence type="ECO:0000256" key="1">
    <source>
        <dbReference type="ARBA" id="ARBA00009861"/>
    </source>
</evidence>
<dbReference type="InterPro" id="IPR023213">
    <property type="entry name" value="CAT-like_dom_sf"/>
</dbReference>
<reference evidence="4 5" key="1">
    <citation type="journal article" date="2021" name="Nat. Commun.">
        <title>Incipient diploidization of the medicinal plant Perilla within 10,000 years.</title>
        <authorList>
            <person name="Zhang Y."/>
            <person name="Shen Q."/>
            <person name="Leng L."/>
            <person name="Zhang D."/>
            <person name="Chen S."/>
            <person name="Shi Y."/>
            <person name="Ning Z."/>
            <person name="Chen S."/>
        </authorList>
    </citation>
    <scope>NUCLEOTIDE SEQUENCE [LARGE SCALE GENOMIC DNA]</scope>
    <source>
        <strain evidence="5">cv. PC099</strain>
    </source>
</reference>
<dbReference type="PANTHER" id="PTHR31147:SF1">
    <property type="entry name" value="ACYL TRANSFERASE 4"/>
    <property type="match status" value="1"/>
</dbReference>
<organism evidence="4 5">
    <name type="scientific">Perilla frutescens var. hirtella</name>
    <name type="common">Perilla citriodora</name>
    <name type="synonym">Perilla setoyensis</name>
    <dbReference type="NCBI Taxonomy" id="608512"/>
    <lineage>
        <taxon>Eukaryota</taxon>
        <taxon>Viridiplantae</taxon>
        <taxon>Streptophyta</taxon>
        <taxon>Embryophyta</taxon>
        <taxon>Tracheophyta</taxon>
        <taxon>Spermatophyta</taxon>
        <taxon>Magnoliopsida</taxon>
        <taxon>eudicotyledons</taxon>
        <taxon>Gunneridae</taxon>
        <taxon>Pentapetalae</taxon>
        <taxon>asterids</taxon>
        <taxon>lamiids</taxon>
        <taxon>Lamiales</taxon>
        <taxon>Lamiaceae</taxon>
        <taxon>Nepetoideae</taxon>
        <taxon>Elsholtzieae</taxon>
        <taxon>Perilla</taxon>
    </lineage>
</organism>
<protein>
    <submittedName>
        <fullName evidence="4">HXXXD-type acyl-transferase family protein</fullName>
    </submittedName>
</protein>
<keyword evidence="3" id="KW-0012">Acyltransferase</keyword>
<sequence length="438" mass="48515">MESSLHVNQAVLITPSEPTPNQILQLSALDSQLFVRFTFEYLLVYKPRRGIDRDTITDNVKSALGRALVPYYPLAGRVRTRPDGKVLEVVCRSQGALFIAATVSSFTVSEFDGAPQRRAHWRNLLSFHAADVLNGAPPLVVQLTWLQDGGATLAVGFNHCLCDGVGSGEFLNSFAELALGLTELRPRTRPTWSRHLLNPILPLRLSLDDSISLPVFGSVPDVCGFTSRFVRERLMPTSIIFDQNRLNELKESTKSKPSHRTRTSFEVVSGHVWRSWARALNLASNQVVKLVFPVNIRQRVSWPSLPSGYYGNAVVLGCAEACVADLEGKGLSYAAELVARAKERVGEEYVREVVESVSWEKRARVDPVGALIMTQWSRLGLESVDFGMGRPVQVGPVCWDKYFIVLPVCGVPNALKVSLAVPPTALDQYLYFLTNIHV</sequence>
<proteinExistence type="inferred from homology"/>
<evidence type="ECO:0000256" key="2">
    <source>
        <dbReference type="ARBA" id="ARBA00022679"/>
    </source>
</evidence>
<dbReference type="Pfam" id="PF02458">
    <property type="entry name" value="Transferase"/>
    <property type="match status" value="1"/>
</dbReference>
<evidence type="ECO:0000256" key="3">
    <source>
        <dbReference type="ARBA" id="ARBA00023315"/>
    </source>
</evidence>
<dbReference type="PANTHER" id="PTHR31147">
    <property type="entry name" value="ACYL TRANSFERASE 4"/>
    <property type="match status" value="1"/>
</dbReference>
<comment type="similarity">
    <text evidence="1">Belongs to the plant acyltransferase family.</text>
</comment>
<comment type="caution">
    <text evidence="4">The sequence shown here is derived from an EMBL/GenBank/DDBJ whole genome shotgun (WGS) entry which is preliminary data.</text>
</comment>
<dbReference type="Gene3D" id="3.30.559.10">
    <property type="entry name" value="Chloramphenicol acetyltransferase-like domain"/>
    <property type="match status" value="2"/>
</dbReference>